<feature type="compositionally biased region" description="Acidic residues" evidence="2">
    <location>
        <begin position="714"/>
        <end position="733"/>
    </location>
</feature>
<feature type="compositionally biased region" description="Polar residues" evidence="2">
    <location>
        <begin position="126"/>
        <end position="142"/>
    </location>
</feature>
<dbReference type="RefSeq" id="XP_029219149.1">
    <property type="nucleotide sequence ID" value="XM_029364441.1"/>
</dbReference>
<dbReference type="STRING" id="94643.A0A2A9MIA9"/>
<gene>
    <name evidence="3" type="ORF">BESB_060270</name>
</gene>
<feature type="compositionally biased region" description="Low complexity" evidence="2">
    <location>
        <begin position="47"/>
        <end position="61"/>
    </location>
</feature>
<evidence type="ECO:0000313" key="3">
    <source>
        <dbReference type="EMBL" id="PFH35140.1"/>
    </source>
</evidence>
<dbReference type="AlphaFoldDB" id="A0A2A9MIA9"/>
<feature type="compositionally biased region" description="Pro residues" evidence="2">
    <location>
        <begin position="1211"/>
        <end position="1221"/>
    </location>
</feature>
<keyword evidence="4" id="KW-1185">Reference proteome</keyword>
<dbReference type="KEGG" id="bbes:BESB_060270"/>
<feature type="coiled-coil region" evidence="1">
    <location>
        <begin position="1085"/>
        <end position="1112"/>
    </location>
</feature>
<organism evidence="3 4">
    <name type="scientific">Besnoitia besnoiti</name>
    <name type="common">Apicomplexan protozoan</name>
    <dbReference type="NCBI Taxonomy" id="94643"/>
    <lineage>
        <taxon>Eukaryota</taxon>
        <taxon>Sar</taxon>
        <taxon>Alveolata</taxon>
        <taxon>Apicomplexa</taxon>
        <taxon>Conoidasida</taxon>
        <taxon>Coccidia</taxon>
        <taxon>Eucoccidiorida</taxon>
        <taxon>Eimeriorina</taxon>
        <taxon>Sarcocystidae</taxon>
        <taxon>Besnoitia</taxon>
    </lineage>
</organism>
<dbReference type="VEuPathDB" id="ToxoDB:BESB_060270"/>
<feature type="region of interest" description="Disordered" evidence="2">
    <location>
        <begin position="932"/>
        <end position="997"/>
    </location>
</feature>
<comment type="caution">
    <text evidence="3">The sequence shown here is derived from an EMBL/GenBank/DDBJ whole genome shotgun (WGS) entry which is preliminary data.</text>
</comment>
<dbReference type="OrthoDB" id="5981550at2759"/>
<dbReference type="InterPro" id="IPR011993">
    <property type="entry name" value="PH-like_dom_sf"/>
</dbReference>
<feature type="region of interest" description="Disordered" evidence="2">
    <location>
        <begin position="73"/>
        <end position="213"/>
    </location>
</feature>
<name>A0A2A9MIA9_BESBE</name>
<feature type="region of interest" description="Disordered" evidence="2">
    <location>
        <begin position="710"/>
        <end position="737"/>
    </location>
</feature>
<keyword evidence="1" id="KW-0175">Coiled coil</keyword>
<evidence type="ECO:0008006" key="5">
    <source>
        <dbReference type="Google" id="ProtNLM"/>
    </source>
</evidence>
<feature type="region of interest" description="Disordered" evidence="2">
    <location>
        <begin position="1"/>
        <end position="21"/>
    </location>
</feature>
<dbReference type="Gene3D" id="2.30.29.30">
    <property type="entry name" value="Pleckstrin-homology domain (PH domain)/Phosphotyrosine-binding domain (PTB)"/>
    <property type="match status" value="1"/>
</dbReference>
<evidence type="ECO:0000313" key="4">
    <source>
        <dbReference type="Proteomes" id="UP000224006"/>
    </source>
</evidence>
<evidence type="ECO:0000256" key="1">
    <source>
        <dbReference type="SAM" id="Coils"/>
    </source>
</evidence>
<feature type="compositionally biased region" description="Polar residues" evidence="2">
    <location>
        <begin position="12"/>
        <end position="21"/>
    </location>
</feature>
<sequence>MPENLSFRRSPRASTAQTTMASAFPCEPSVAQTAASADIACAMPAASPSSSSSSSSSCSSSLFRDFSAEPCSLLTGTKPAGSASSGASAPTVEGSSSSDRLLSGSSLSSASLPSTRQRSAHDEESTSSPQTLPKDSRTSTPSWMADDDPFAQIVRRAAAPPASPDPAKATTLRPVRGEDGDFLETDYISALGAASPPSHSSRDAQDAAASGAAASPFVFSDADLEILASGRSAQSSLDVSPQALAALPEGGSVTAERAEGAVLLARAGASNSNAQLGAAPRGDAQTVDEDSAPASRMQKELRDELDEFLSCAAHVSPAKRAASAPLSAAAAHAPSAPAPAATPSSAAPSRRERGKAARPQESLSVSLLDGEVLPVDCLAEKSDTRGGAEAWEGSSDTAACSPTAAESWTVFDKEMRGWEEVQREGRRKVADVDERQLEDAGKKTVWVVHQGSCTPVSWYEDTSAEDVKAAVLCACDVMLDDELEEPAEGRRRKNRTTFALRQIEPLPQTADVDCGSLFLDVCVLELRDEPGTVAPASLFGAPAGVAEPKKRMRVMKGRRVRFDQFGQLMDGCTYMLEKFEETDCTEEEAEAERRKLQSITGDRWRRLLVPVHPLLHIESQKAFERMMQGTNLLKHTRYGYPHLRQFQLSMDRRRLLWYSSSKAKSSSVIHLPLLQGLLFGQKSQTFQSYRLPGLQHLSFSLVFYTSGASPPLEADAEPEDDDEFEGEPEEDEEERKARRAIELRKPVSGARTLDLTCKDEFEFDMWVTGLKAIIAANKGLRISKKLLLSHSRRFRRALARNNVAIKLTALPEVKEPGQVNLDDCMDLPWHPPEVLQKKYEGLQRRIQAAAAEIKQLDHREIAQSAAGDVCALTGAGPAYAGVYGDTAEVGDDDMEHHRMVELVHQVFSVLASARVALSAFKLEIERQRAADLTPLEAEPQQEDARRDSTSSASSVQSAAEEGEEGGEEVVVSISSSGEIKTRAKGKREDGAASDEEQLSFEEKFKKYSSRGAASLEAVQAVQEHVKGSVLQFWQQAAPITQEAQKFLEQAVAAVVGSEEEDTENPPNGQDSANARGWLPEQIAQLKQINQLLWKAEVDLENVEDMLARLQQSHLELAKGLVASVTDLNQKFTEEVHKWGSQLSSFMTDFVSRLNTLPTALIADEAAAALSASAASVSASLTASRPRGATSSPSAAGRQETRSQEGPSGPTSQPPPPPPPMI</sequence>
<feature type="region of interest" description="Disordered" evidence="2">
    <location>
        <begin position="1178"/>
        <end position="1221"/>
    </location>
</feature>
<proteinExistence type="predicted"/>
<feature type="region of interest" description="Disordered" evidence="2">
    <location>
        <begin position="43"/>
        <end position="62"/>
    </location>
</feature>
<protein>
    <recommendedName>
        <fullName evidence="5">PH domain-containing protein</fullName>
    </recommendedName>
</protein>
<feature type="compositionally biased region" description="Low complexity" evidence="2">
    <location>
        <begin position="330"/>
        <end position="348"/>
    </location>
</feature>
<feature type="compositionally biased region" description="Low complexity" evidence="2">
    <location>
        <begin position="950"/>
        <end position="959"/>
    </location>
</feature>
<accession>A0A2A9MIA9</accession>
<dbReference type="SUPFAM" id="SSF50729">
    <property type="entry name" value="PH domain-like"/>
    <property type="match status" value="1"/>
</dbReference>
<evidence type="ECO:0000256" key="2">
    <source>
        <dbReference type="SAM" id="MobiDB-lite"/>
    </source>
</evidence>
<feature type="compositionally biased region" description="Low complexity" evidence="2">
    <location>
        <begin position="80"/>
        <end position="114"/>
    </location>
</feature>
<feature type="region of interest" description="Disordered" evidence="2">
    <location>
        <begin position="330"/>
        <end position="365"/>
    </location>
</feature>
<dbReference type="GeneID" id="40310955"/>
<dbReference type="EMBL" id="NWUJ01000005">
    <property type="protein sequence ID" value="PFH35140.1"/>
    <property type="molecule type" value="Genomic_DNA"/>
</dbReference>
<feature type="compositionally biased region" description="Low complexity" evidence="2">
    <location>
        <begin position="157"/>
        <end position="169"/>
    </location>
</feature>
<dbReference type="Proteomes" id="UP000224006">
    <property type="component" value="Chromosome V"/>
</dbReference>
<feature type="region of interest" description="Disordered" evidence="2">
    <location>
        <begin position="270"/>
        <end position="300"/>
    </location>
</feature>
<feature type="compositionally biased region" description="Low complexity" evidence="2">
    <location>
        <begin position="968"/>
        <end position="978"/>
    </location>
</feature>
<reference evidence="3 4" key="1">
    <citation type="submission" date="2017-09" db="EMBL/GenBank/DDBJ databases">
        <title>Genome sequencing of Besnoitia besnoiti strain Bb-Ger1.</title>
        <authorList>
            <person name="Schares G."/>
            <person name="Venepally P."/>
            <person name="Lorenzi H.A."/>
        </authorList>
    </citation>
    <scope>NUCLEOTIDE SEQUENCE [LARGE SCALE GENOMIC DNA]</scope>
    <source>
        <strain evidence="3 4">Bb-Ger1</strain>
    </source>
</reference>